<evidence type="ECO:0000313" key="6">
    <source>
        <dbReference type="EMBL" id="ALI99884.1"/>
    </source>
</evidence>
<accession>A0A0P0C4T6</accession>
<evidence type="ECO:0000259" key="5">
    <source>
        <dbReference type="Pfam" id="PF00535"/>
    </source>
</evidence>
<evidence type="ECO:0000256" key="2">
    <source>
        <dbReference type="ARBA" id="ARBA00022676"/>
    </source>
</evidence>
<proteinExistence type="inferred from homology"/>
<sequence>MEVLEITLWAAFAIVFYTYFGYALVAWILAKAKRAFSKSNPLQEYEPEVTLVVPAYNEAPILESKIVNSLALDYPADKLKVIFITDGSTDNAAEVLMKYPQVEHLHSPVRGGKALAENRAMQFVKTPYVIFTDCNSYLNKEAVREMVKHYQDPKVGAVSGEKKVLALDSAPGAGEGLYWKYESFLKRCDSEIYSLMGAAGELVSFRSDLFKPLEKDTILDDFVQSLRIVEQGYKVVYEPNAYASETPSTSIAEEMKRKVRICAGGWQSMVRLGSLLNPFNQPLVTFLYVSHRVLRWSLAPLMLALLLPVNFLLAWNKGGLYTWLFIAQVFFYSASWLGWQAEMRGKKIKILLLPLYFSMMNVAVFAGFFRFIRNAQPAAWEKAERSAIPVTSISQ</sequence>
<feature type="transmembrane region" description="Helical" evidence="4">
    <location>
        <begin position="6"/>
        <end position="30"/>
    </location>
</feature>
<evidence type="ECO:0000256" key="3">
    <source>
        <dbReference type="ARBA" id="ARBA00022679"/>
    </source>
</evidence>
<dbReference type="InterPro" id="IPR001173">
    <property type="entry name" value="Glyco_trans_2-like"/>
</dbReference>
<organism evidence="6 7">
    <name type="scientific">Rufibacter tibetensis</name>
    <dbReference type="NCBI Taxonomy" id="512763"/>
    <lineage>
        <taxon>Bacteria</taxon>
        <taxon>Pseudomonadati</taxon>
        <taxon>Bacteroidota</taxon>
        <taxon>Cytophagia</taxon>
        <taxon>Cytophagales</taxon>
        <taxon>Hymenobacteraceae</taxon>
        <taxon>Rufibacter</taxon>
    </lineage>
</organism>
<dbReference type="PATRIC" id="fig|512763.3.peg.3077"/>
<keyword evidence="4" id="KW-0472">Membrane</keyword>
<feature type="transmembrane region" description="Helical" evidence="4">
    <location>
        <begin position="293"/>
        <end position="314"/>
    </location>
</feature>
<keyword evidence="2" id="KW-0328">Glycosyltransferase</keyword>
<dbReference type="InterPro" id="IPR029044">
    <property type="entry name" value="Nucleotide-diphossugar_trans"/>
</dbReference>
<dbReference type="KEGG" id="rti:DC20_14030"/>
<keyword evidence="7" id="KW-1185">Reference proteome</keyword>
<keyword evidence="3 6" id="KW-0808">Transferase</keyword>
<evidence type="ECO:0000256" key="1">
    <source>
        <dbReference type="ARBA" id="ARBA00006739"/>
    </source>
</evidence>
<name>A0A0P0C4T6_9BACT</name>
<dbReference type="STRING" id="512763.DC20_14030"/>
<dbReference type="PANTHER" id="PTHR43630">
    <property type="entry name" value="POLY-BETA-1,6-N-ACETYL-D-GLUCOSAMINE SYNTHASE"/>
    <property type="match status" value="1"/>
</dbReference>
<dbReference type="RefSeq" id="WP_062544410.1">
    <property type="nucleotide sequence ID" value="NZ_CP012643.1"/>
</dbReference>
<feature type="transmembrane region" description="Helical" evidence="4">
    <location>
        <begin position="351"/>
        <end position="372"/>
    </location>
</feature>
<protein>
    <submittedName>
        <fullName evidence="6">Glycosyl transferase</fullName>
    </submittedName>
</protein>
<dbReference type="Pfam" id="PF00535">
    <property type="entry name" value="Glycos_transf_2"/>
    <property type="match status" value="1"/>
</dbReference>
<dbReference type="PANTHER" id="PTHR43630:SF1">
    <property type="entry name" value="POLY-BETA-1,6-N-ACETYL-D-GLUCOSAMINE SYNTHASE"/>
    <property type="match status" value="1"/>
</dbReference>
<dbReference type="SUPFAM" id="SSF53448">
    <property type="entry name" value="Nucleotide-diphospho-sugar transferases"/>
    <property type="match status" value="1"/>
</dbReference>
<feature type="transmembrane region" description="Helical" evidence="4">
    <location>
        <begin position="320"/>
        <end position="339"/>
    </location>
</feature>
<keyword evidence="4" id="KW-1133">Transmembrane helix</keyword>
<reference evidence="6 7" key="1">
    <citation type="submission" date="2015-08" db="EMBL/GenBank/DDBJ databases">
        <title>Complete genome sequence of Rufibacter tibetensis strain 1351t, a radiation-resistant bacterium from tibet plateau.</title>
        <authorList>
            <person name="Dai J."/>
        </authorList>
    </citation>
    <scope>NUCLEOTIDE SEQUENCE [LARGE SCALE GENOMIC DNA]</scope>
    <source>
        <strain evidence="6 7">1351</strain>
    </source>
</reference>
<comment type="similarity">
    <text evidence="1">Belongs to the glycosyltransferase 2 family.</text>
</comment>
<gene>
    <name evidence="6" type="ORF">DC20_14030</name>
</gene>
<dbReference type="OrthoDB" id="9766971at2"/>
<dbReference type="AlphaFoldDB" id="A0A0P0C4T6"/>
<dbReference type="Proteomes" id="UP000061382">
    <property type="component" value="Chromosome"/>
</dbReference>
<evidence type="ECO:0000256" key="4">
    <source>
        <dbReference type="SAM" id="Phobius"/>
    </source>
</evidence>
<dbReference type="GO" id="GO:0016757">
    <property type="term" value="F:glycosyltransferase activity"/>
    <property type="evidence" value="ECO:0007669"/>
    <property type="project" value="UniProtKB-KW"/>
</dbReference>
<dbReference type="Gene3D" id="3.90.550.10">
    <property type="entry name" value="Spore Coat Polysaccharide Biosynthesis Protein SpsA, Chain A"/>
    <property type="match status" value="1"/>
</dbReference>
<dbReference type="CDD" id="cd06439">
    <property type="entry name" value="CESA_like_1"/>
    <property type="match status" value="1"/>
</dbReference>
<dbReference type="EMBL" id="CP012643">
    <property type="protein sequence ID" value="ALI99884.1"/>
    <property type="molecule type" value="Genomic_DNA"/>
</dbReference>
<feature type="domain" description="Glycosyltransferase 2-like" evidence="5">
    <location>
        <begin position="51"/>
        <end position="160"/>
    </location>
</feature>
<keyword evidence="4" id="KW-0812">Transmembrane</keyword>
<evidence type="ECO:0000313" key="7">
    <source>
        <dbReference type="Proteomes" id="UP000061382"/>
    </source>
</evidence>